<proteinExistence type="inferred from homology"/>
<evidence type="ECO:0000256" key="4">
    <source>
        <dbReference type="RuleBase" id="RU000508"/>
    </source>
</evidence>
<evidence type="ECO:0000256" key="1">
    <source>
        <dbReference type="ARBA" id="ARBA00001273"/>
    </source>
</evidence>
<dbReference type="InterPro" id="IPR028343">
    <property type="entry name" value="FBPtase"/>
</dbReference>
<protein>
    <recommendedName>
        <fullName evidence="2">fructose-bisphosphatase</fullName>
        <ecNumber evidence="2">3.1.3.11</ecNumber>
    </recommendedName>
    <alternativeName>
        <fullName evidence="3">D-fructose-1,6-bisphosphate 1-phosphohydrolase</fullName>
    </alternativeName>
</protein>
<dbReference type="GO" id="GO:0005975">
    <property type="term" value="P:carbohydrate metabolic process"/>
    <property type="evidence" value="ECO:0007669"/>
    <property type="project" value="InterPro"/>
</dbReference>
<name>A0A1D6FPL3_MAIZE</name>
<keyword evidence="4" id="KW-0378">Hydrolase</keyword>
<dbReference type="PANTHER" id="PTHR11556">
    <property type="entry name" value="FRUCTOSE-1,6-BISPHOSPHATASE-RELATED"/>
    <property type="match status" value="1"/>
</dbReference>
<dbReference type="InterPro" id="IPR000146">
    <property type="entry name" value="FBPase_class-1"/>
</dbReference>
<comment type="similarity">
    <text evidence="4">Belongs to the FBPase class 1 family.</text>
</comment>
<dbReference type="Gene3D" id="3.40.190.80">
    <property type="match status" value="1"/>
</dbReference>
<feature type="domain" description="Fructose-1-6-bisphosphatase class I N-terminal" evidence="5">
    <location>
        <begin position="5"/>
        <end position="59"/>
    </location>
</feature>
<reference evidence="6" key="1">
    <citation type="submission" date="2015-12" db="EMBL/GenBank/DDBJ databases">
        <title>Update maize B73 reference genome by single molecule sequencing technologies.</title>
        <authorList>
            <consortium name="Maize Genome Sequencing Project"/>
            <person name="Ware D."/>
        </authorList>
    </citation>
    <scope>NUCLEOTIDE SEQUENCE</scope>
    <source>
        <tissue evidence="6">Seedling</tissue>
    </source>
</reference>
<gene>
    <name evidence="6" type="ORF">ZEAMMB73_Zm00001d010172</name>
</gene>
<dbReference type="Pfam" id="PF00316">
    <property type="entry name" value="FBPase"/>
    <property type="match status" value="1"/>
</dbReference>
<evidence type="ECO:0000313" key="6">
    <source>
        <dbReference type="EMBL" id="AQK93563.1"/>
    </source>
</evidence>
<dbReference type="GO" id="GO:0042132">
    <property type="term" value="F:fructose 1,6-bisphosphate 1-phosphatase activity"/>
    <property type="evidence" value="ECO:0007669"/>
    <property type="project" value="UniProtKB-EC"/>
</dbReference>
<organism evidence="6">
    <name type="scientific">Zea mays</name>
    <name type="common">Maize</name>
    <dbReference type="NCBI Taxonomy" id="4577"/>
    <lineage>
        <taxon>Eukaryota</taxon>
        <taxon>Viridiplantae</taxon>
        <taxon>Streptophyta</taxon>
        <taxon>Embryophyta</taxon>
        <taxon>Tracheophyta</taxon>
        <taxon>Spermatophyta</taxon>
        <taxon>Magnoliopsida</taxon>
        <taxon>Liliopsida</taxon>
        <taxon>Poales</taxon>
        <taxon>Poaceae</taxon>
        <taxon>PACMAD clade</taxon>
        <taxon>Panicoideae</taxon>
        <taxon>Andropogonodae</taxon>
        <taxon>Andropogoneae</taxon>
        <taxon>Tripsacinae</taxon>
        <taxon>Zea</taxon>
    </lineage>
</organism>
<comment type="catalytic activity">
    <reaction evidence="1">
        <text>beta-D-fructose 1,6-bisphosphate + H2O = beta-D-fructose 6-phosphate + phosphate</text>
        <dbReference type="Rhea" id="RHEA:11064"/>
        <dbReference type="ChEBI" id="CHEBI:15377"/>
        <dbReference type="ChEBI" id="CHEBI:32966"/>
        <dbReference type="ChEBI" id="CHEBI:43474"/>
        <dbReference type="ChEBI" id="CHEBI:57634"/>
        <dbReference type="EC" id="3.1.3.11"/>
    </reaction>
</comment>
<dbReference type="EC" id="3.1.3.11" evidence="2"/>
<dbReference type="EMBL" id="CM000784">
    <property type="protein sequence ID" value="AQK93563.1"/>
    <property type="molecule type" value="Genomic_DNA"/>
</dbReference>
<dbReference type="PANTHER" id="PTHR11556:SF43">
    <property type="entry name" value="FRUCTOSE-BISPHOSPHATASE"/>
    <property type="match status" value="1"/>
</dbReference>
<accession>A0A1D6FPL3</accession>
<evidence type="ECO:0000256" key="3">
    <source>
        <dbReference type="ARBA" id="ARBA00032973"/>
    </source>
</evidence>
<dbReference type="AlphaFoldDB" id="A0A1D6FPL3"/>
<dbReference type="Gene3D" id="3.30.540.10">
    <property type="entry name" value="Fructose-1,6-Bisphosphatase, subunit A, domain 1"/>
    <property type="match status" value="1"/>
</dbReference>
<dbReference type="PRINTS" id="PR00115">
    <property type="entry name" value="F16BPHPHTASE"/>
</dbReference>
<evidence type="ECO:0000259" key="5">
    <source>
        <dbReference type="Pfam" id="PF00316"/>
    </source>
</evidence>
<sequence>MVKDKDNVTLEDVLQPGTNMLAAGYCMYGSSCTLVLSTGNGVNGFTLDPSLGEFILTHPNIKIPRKGKIYSVNEGNAKNWDGPTAKYDELGGSFLSKNYYCDFVTSQAEFYAVSDSWRNASILRMVHRLDP</sequence>
<dbReference type="InterPro" id="IPR033391">
    <property type="entry name" value="FBPase_N"/>
</dbReference>
<dbReference type="SUPFAM" id="SSF56655">
    <property type="entry name" value="Carbohydrate phosphatase"/>
    <property type="match status" value="1"/>
</dbReference>
<evidence type="ECO:0000256" key="2">
    <source>
        <dbReference type="ARBA" id="ARBA00013093"/>
    </source>
</evidence>
<keyword evidence="4" id="KW-0119">Carbohydrate metabolism</keyword>